<keyword evidence="3" id="KW-1185">Reference proteome</keyword>
<evidence type="ECO:0000313" key="3">
    <source>
        <dbReference type="Proteomes" id="UP000276991"/>
    </source>
</evidence>
<reference evidence="2 3" key="1">
    <citation type="submission" date="2018-08" db="EMBL/GenBank/DDBJ databases">
        <authorList>
            <person name="Laetsch R D."/>
            <person name="Stevens L."/>
            <person name="Kumar S."/>
            <person name="Blaxter L. M."/>
        </authorList>
    </citation>
    <scope>NUCLEOTIDE SEQUENCE [LARGE SCALE GENOMIC DNA]</scope>
</reference>
<sequence>MKRNEILQKKHTDIMHLKQWPNTSKMVNAFTNVDFCHGEDDVSIYGSDFSPIDSGISSRPVSRANTNETSSECTEESGMIHTSLRHRVRKKWCDKSDYEQTKLRSGTCHVSRGLTRMRHDFSATSSCLPIHRSIRQDLSITRHVARVRNAYSKRAKSAVAVVRFRKPESEIESYANNSTFYEDFKWFY</sequence>
<proteinExistence type="predicted"/>
<name>A0A498SHM3_ACAVI</name>
<dbReference type="EMBL" id="UPTC01000612">
    <property type="protein sequence ID" value="VBB29437.1"/>
    <property type="molecule type" value="Genomic_DNA"/>
</dbReference>
<evidence type="ECO:0000313" key="2">
    <source>
        <dbReference type="EMBL" id="VBB29437.1"/>
    </source>
</evidence>
<accession>A0A498SHM3</accession>
<feature type="region of interest" description="Disordered" evidence="1">
    <location>
        <begin position="56"/>
        <end position="79"/>
    </location>
</feature>
<protein>
    <submittedName>
        <fullName evidence="2">Uncharacterized protein</fullName>
    </submittedName>
</protein>
<organism evidence="2 3">
    <name type="scientific">Acanthocheilonema viteae</name>
    <name type="common">Filarial nematode worm</name>
    <name type="synonym">Dipetalonema viteae</name>
    <dbReference type="NCBI Taxonomy" id="6277"/>
    <lineage>
        <taxon>Eukaryota</taxon>
        <taxon>Metazoa</taxon>
        <taxon>Ecdysozoa</taxon>
        <taxon>Nematoda</taxon>
        <taxon>Chromadorea</taxon>
        <taxon>Rhabditida</taxon>
        <taxon>Spirurina</taxon>
        <taxon>Spiruromorpha</taxon>
        <taxon>Filarioidea</taxon>
        <taxon>Onchocercidae</taxon>
        <taxon>Acanthocheilonema</taxon>
    </lineage>
</organism>
<dbReference type="Proteomes" id="UP000276991">
    <property type="component" value="Unassembled WGS sequence"/>
</dbReference>
<gene>
    <name evidence="2" type="ORF">NAV_LOCUS4240</name>
</gene>
<dbReference type="OrthoDB" id="5867864at2759"/>
<evidence type="ECO:0000256" key="1">
    <source>
        <dbReference type="SAM" id="MobiDB-lite"/>
    </source>
</evidence>
<dbReference type="AlphaFoldDB" id="A0A498SHM3"/>